<proteinExistence type="predicted"/>
<protein>
    <submittedName>
        <fullName evidence="3">Rhodanese-like domain-containing protein</fullName>
    </submittedName>
</protein>
<gene>
    <name evidence="3" type="ORF">HW532_14905</name>
</gene>
<feature type="signal peptide" evidence="1">
    <location>
        <begin position="1"/>
        <end position="24"/>
    </location>
</feature>
<evidence type="ECO:0000313" key="3">
    <source>
        <dbReference type="EMBL" id="QPC43863.1"/>
    </source>
</evidence>
<evidence type="ECO:0000313" key="4">
    <source>
        <dbReference type="Proteomes" id="UP000593594"/>
    </source>
</evidence>
<name>A0A7S8C5P4_9HYPH</name>
<dbReference type="InterPro" id="IPR001763">
    <property type="entry name" value="Rhodanese-like_dom"/>
</dbReference>
<evidence type="ECO:0000256" key="1">
    <source>
        <dbReference type="SAM" id="SignalP"/>
    </source>
</evidence>
<feature type="chain" id="PRO_5032368285" evidence="1">
    <location>
        <begin position="25"/>
        <end position="152"/>
    </location>
</feature>
<organism evidence="3 4">
    <name type="scientific">Kaustia mangrovi</name>
    <dbReference type="NCBI Taxonomy" id="2593653"/>
    <lineage>
        <taxon>Bacteria</taxon>
        <taxon>Pseudomonadati</taxon>
        <taxon>Pseudomonadota</taxon>
        <taxon>Alphaproteobacteria</taxon>
        <taxon>Hyphomicrobiales</taxon>
        <taxon>Parvibaculaceae</taxon>
        <taxon>Kaustia</taxon>
    </lineage>
</organism>
<evidence type="ECO:0000259" key="2">
    <source>
        <dbReference type="PROSITE" id="PS50206"/>
    </source>
</evidence>
<keyword evidence="1" id="KW-0732">Signal</keyword>
<dbReference type="SUPFAM" id="SSF52821">
    <property type="entry name" value="Rhodanese/Cell cycle control phosphatase"/>
    <property type="match status" value="1"/>
</dbReference>
<accession>A0A7S8C5P4</accession>
<dbReference type="EMBL" id="CP058214">
    <property type="protein sequence ID" value="QPC43863.1"/>
    <property type="molecule type" value="Genomic_DNA"/>
</dbReference>
<dbReference type="InterPro" id="IPR036873">
    <property type="entry name" value="Rhodanese-like_dom_sf"/>
</dbReference>
<dbReference type="KEGG" id="kmn:HW532_14905"/>
<feature type="domain" description="Rhodanese" evidence="2">
    <location>
        <begin position="40"/>
        <end position="140"/>
    </location>
</feature>
<dbReference type="PROSITE" id="PS50206">
    <property type="entry name" value="RHODANESE_3"/>
    <property type="match status" value="1"/>
</dbReference>
<dbReference type="SMART" id="SM00450">
    <property type="entry name" value="RHOD"/>
    <property type="match status" value="1"/>
</dbReference>
<dbReference type="RefSeq" id="WP_213161226.1">
    <property type="nucleotide sequence ID" value="NZ_CP058214.1"/>
</dbReference>
<dbReference type="Proteomes" id="UP000593594">
    <property type="component" value="Chromosome"/>
</dbReference>
<dbReference type="Gene3D" id="3.40.250.10">
    <property type="entry name" value="Rhodanese-like domain"/>
    <property type="match status" value="1"/>
</dbReference>
<reference evidence="3 4" key="1">
    <citation type="submission" date="2020-06" db="EMBL/GenBank/DDBJ databases">
        <title>Genome sequence of 2 isolates from Red Sea Mangroves.</title>
        <authorList>
            <person name="Sefrji F."/>
            <person name="Michoud G."/>
            <person name="Merlino G."/>
            <person name="Daffonchio D."/>
        </authorList>
    </citation>
    <scope>NUCLEOTIDE SEQUENCE [LARGE SCALE GENOMIC DNA]</scope>
    <source>
        <strain evidence="3 4">R1DC25</strain>
    </source>
</reference>
<dbReference type="Pfam" id="PF00581">
    <property type="entry name" value="Rhodanese"/>
    <property type="match status" value="1"/>
</dbReference>
<sequence>MLARRAIAPLFAVLFGLLAGSALHADEAGIAPGEAYERARAGTLVLVDIRTPPEWRRTGIGAGAVPLDMRDGSFRDELLDALGGDPSTPVAVICASGGRSARLQERLSLAGFTNVIDVPEGMTGGANGPGWIARGLPLARYPAAASVTIGRQ</sequence>
<dbReference type="CDD" id="cd00158">
    <property type="entry name" value="RHOD"/>
    <property type="match status" value="1"/>
</dbReference>
<dbReference type="AlphaFoldDB" id="A0A7S8C5P4"/>
<keyword evidence="4" id="KW-1185">Reference proteome</keyword>